<dbReference type="Pfam" id="PF02224">
    <property type="entry name" value="Cytidylate_kin"/>
    <property type="match status" value="1"/>
</dbReference>
<evidence type="ECO:0000256" key="6">
    <source>
        <dbReference type="ARBA" id="ARBA00047615"/>
    </source>
</evidence>
<dbReference type="HAMAP" id="MF_00238">
    <property type="entry name" value="Cytidyl_kinase_type1"/>
    <property type="match status" value="1"/>
</dbReference>
<evidence type="ECO:0000256" key="8">
    <source>
        <dbReference type="HAMAP-Rule" id="MF_00238"/>
    </source>
</evidence>
<dbReference type="InterPro" id="IPR027417">
    <property type="entry name" value="P-loop_NTPase"/>
</dbReference>
<dbReference type="Gene3D" id="3.40.50.300">
    <property type="entry name" value="P-loop containing nucleotide triphosphate hydrolases"/>
    <property type="match status" value="1"/>
</dbReference>
<evidence type="ECO:0000256" key="5">
    <source>
        <dbReference type="ARBA" id="ARBA00022840"/>
    </source>
</evidence>
<evidence type="ECO:0000256" key="3">
    <source>
        <dbReference type="ARBA" id="ARBA00022741"/>
    </source>
</evidence>
<comment type="catalytic activity">
    <reaction evidence="6 8">
        <text>dCMP + ATP = dCDP + ADP</text>
        <dbReference type="Rhea" id="RHEA:25094"/>
        <dbReference type="ChEBI" id="CHEBI:30616"/>
        <dbReference type="ChEBI" id="CHEBI:57566"/>
        <dbReference type="ChEBI" id="CHEBI:58593"/>
        <dbReference type="ChEBI" id="CHEBI:456216"/>
        <dbReference type="EC" id="2.7.4.25"/>
    </reaction>
</comment>
<dbReference type="GO" id="GO:0036431">
    <property type="term" value="F:dCMP kinase activity"/>
    <property type="evidence" value="ECO:0007669"/>
    <property type="project" value="InterPro"/>
</dbReference>
<evidence type="ECO:0000256" key="1">
    <source>
        <dbReference type="ARBA" id="ARBA00009427"/>
    </source>
</evidence>
<dbReference type="InterPro" id="IPR011994">
    <property type="entry name" value="Cytidylate_kinase_dom"/>
</dbReference>
<evidence type="ECO:0000313" key="11">
    <source>
        <dbReference type="Proteomes" id="UP000430692"/>
    </source>
</evidence>
<evidence type="ECO:0000256" key="4">
    <source>
        <dbReference type="ARBA" id="ARBA00022777"/>
    </source>
</evidence>
<evidence type="ECO:0000256" key="7">
    <source>
        <dbReference type="ARBA" id="ARBA00048478"/>
    </source>
</evidence>
<evidence type="ECO:0000259" key="9">
    <source>
        <dbReference type="Pfam" id="PF02224"/>
    </source>
</evidence>
<comment type="caution">
    <text evidence="10">The sequence shown here is derived from an EMBL/GenBank/DDBJ whole genome shotgun (WGS) entry which is preliminary data.</text>
</comment>
<reference evidence="10 11" key="1">
    <citation type="submission" date="2019-12" db="EMBL/GenBank/DDBJ databases">
        <title>Whole-genome analyses of novel actinobacteria.</title>
        <authorList>
            <person name="Sahin N."/>
            <person name="Saygin H."/>
        </authorList>
    </citation>
    <scope>NUCLEOTIDE SEQUENCE [LARGE SCALE GENOMIC DNA]</scope>
    <source>
        <strain evidence="10 11">KC615</strain>
    </source>
</reference>
<proteinExistence type="inferred from homology"/>
<organism evidence="10 11">
    <name type="scientific">Shimazuella alba</name>
    <dbReference type="NCBI Taxonomy" id="2690964"/>
    <lineage>
        <taxon>Bacteria</taxon>
        <taxon>Bacillati</taxon>
        <taxon>Bacillota</taxon>
        <taxon>Bacilli</taxon>
        <taxon>Bacillales</taxon>
        <taxon>Thermoactinomycetaceae</taxon>
        <taxon>Shimazuella</taxon>
    </lineage>
</organism>
<comment type="subcellular location">
    <subcellularLocation>
        <location evidence="8">Cytoplasm</location>
    </subcellularLocation>
</comment>
<feature type="domain" description="Cytidylate kinase" evidence="9">
    <location>
        <begin position="3"/>
        <end position="212"/>
    </location>
</feature>
<dbReference type="InterPro" id="IPR003136">
    <property type="entry name" value="Cytidylate_kin"/>
</dbReference>
<evidence type="ECO:0000256" key="2">
    <source>
        <dbReference type="ARBA" id="ARBA00022679"/>
    </source>
</evidence>
<evidence type="ECO:0000313" key="10">
    <source>
        <dbReference type="EMBL" id="MXQ52234.1"/>
    </source>
</evidence>
<protein>
    <recommendedName>
        <fullName evidence="8">Cytidylate kinase</fullName>
        <shortName evidence="8">CK</shortName>
        <ecNumber evidence="8">2.7.4.25</ecNumber>
    </recommendedName>
    <alternativeName>
        <fullName evidence="8">Cytidine monophosphate kinase</fullName>
        <shortName evidence="8">CMP kinase</shortName>
    </alternativeName>
</protein>
<dbReference type="AlphaFoldDB" id="A0A6I4VUQ8"/>
<comment type="similarity">
    <text evidence="1 8">Belongs to the cytidylate kinase family. Type 1 subfamily.</text>
</comment>
<keyword evidence="11" id="KW-1185">Reference proteome</keyword>
<dbReference type="EC" id="2.7.4.25" evidence="8"/>
<dbReference type="PANTHER" id="PTHR21299">
    <property type="entry name" value="CYTIDYLATE KINASE/PANTOATE-BETA-ALANINE LIGASE"/>
    <property type="match status" value="1"/>
</dbReference>
<feature type="binding site" evidence="8">
    <location>
        <begin position="7"/>
        <end position="15"/>
    </location>
    <ligand>
        <name>ATP</name>
        <dbReference type="ChEBI" id="CHEBI:30616"/>
    </ligand>
</feature>
<dbReference type="SUPFAM" id="SSF52540">
    <property type="entry name" value="P-loop containing nucleoside triphosphate hydrolases"/>
    <property type="match status" value="1"/>
</dbReference>
<dbReference type="EMBL" id="WUUL01000001">
    <property type="protein sequence ID" value="MXQ52234.1"/>
    <property type="molecule type" value="Genomic_DNA"/>
</dbReference>
<dbReference type="GO" id="GO:0015949">
    <property type="term" value="P:nucleobase-containing small molecule interconversion"/>
    <property type="evidence" value="ECO:0007669"/>
    <property type="project" value="TreeGrafter"/>
</dbReference>
<gene>
    <name evidence="8" type="primary">cmk</name>
    <name evidence="10" type="ORF">GSM42_00405</name>
</gene>
<dbReference type="Proteomes" id="UP000430692">
    <property type="component" value="Unassembled WGS sequence"/>
</dbReference>
<sequence length="219" mass="24267">MQVAIDGPAGAGKSTVAKLVAKQLGAKYIDTGAMYRAVGWLVSTNHVDVKDEEQVLRLAESLRFSFTDSGIQVNGFQLTNEIRTEQISAFASAIAKIGGVREVLVEKQRQLAGLESVVMDGRDVGTHVLPNANIKIFLTASVEKRVERRFKELKRKGEQPSLETLKQEIMDRDHNDKNRQFAPLCKAEDAILLDTTELTMDQVVDQILQLCRTKLGGEE</sequence>
<dbReference type="GO" id="GO:0005829">
    <property type="term" value="C:cytosol"/>
    <property type="evidence" value="ECO:0007669"/>
    <property type="project" value="TreeGrafter"/>
</dbReference>
<dbReference type="CDD" id="cd02020">
    <property type="entry name" value="CMPK"/>
    <property type="match status" value="1"/>
</dbReference>
<dbReference type="GO" id="GO:0005524">
    <property type="term" value="F:ATP binding"/>
    <property type="evidence" value="ECO:0007669"/>
    <property type="project" value="UniProtKB-UniRule"/>
</dbReference>
<dbReference type="GO" id="GO:0006220">
    <property type="term" value="P:pyrimidine nucleotide metabolic process"/>
    <property type="evidence" value="ECO:0007669"/>
    <property type="project" value="UniProtKB-UniRule"/>
</dbReference>
<name>A0A6I4VUQ8_9BACL</name>
<keyword evidence="5 8" id="KW-0067">ATP-binding</keyword>
<comment type="catalytic activity">
    <reaction evidence="7 8">
        <text>CMP + ATP = CDP + ADP</text>
        <dbReference type="Rhea" id="RHEA:11600"/>
        <dbReference type="ChEBI" id="CHEBI:30616"/>
        <dbReference type="ChEBI" id="CHEBI:58069"/>
        <dbReference type="ChEBI" id="CHEBI:60377"/>
        <dbReference type="ChEBI" id="CHEBI:456216"/>
        <dbReference type="EC" id="2.7.4.25"/>
    </reaction>
</comment>
<keyword evidence="2 8" id="KW-0808">Transferase</keyword>
<keyword evidence="3 8" id="KW-0547">Nucleotide-binding</keyword>
<dbReference type="PANTHER" id="PTHR21299:SF2">
    <property type="entry name" value="CYTIDYLATE KINASE"/>
    <property type="match status" value="1"/>
</dbReference>
<keyword evidence="4 8" id="KW-0418">Kinase</keyword>
<dbReference type="NCBIfam" id="TIGR00017">
    <property type="entry name" value="cmk"/>
    <property type="match status" value="1"/>
</dbReference>
<keyword evidence="8" id="KW-0963">Cytoplasm</keyword>
<accession>A0A6I4VUQ8</accession>